<evidence type="ECO:0000259" key="3">
    <source>
        <dbReference type="PROSITE" id="PS51782"/>
    </source>
</evidence>
<dbReference type="Gene3D" id="2.60.40.10">
    <property type="entry name" value="Immunoglobulins"/>
    <property type="match status" value="1"/>
</dbReference>
<keyword evidence="2" id="KW-0812">Transmembrane</keyword>
<dbReference type="InterPro" id="IPR013783">
    <property type="entry name" value="Ig-like_fold"/>
</dbReference>
<dbReference type="SMART" id="SM00257">
    <property type="entry name" value="LysM"/>
    <property type="match status" value="1"/>
</dbReference>
<evidence type="ECO:0000313" key="4">
    <source>
        <dbReference type="EMBL" id="RWR53851.1"/>
    </source>
</evidence>
<dbReference type="PANTHER" id="PTHR34700:SF4">
    <property type="entry name" value="PHAGE-LIKE ELEMENT PBSX PROTEIN XKDP"/>
    <property type="match status" value="1"/>
</dbReference>
<sequence>MTEGAEGNGKRAGAGGVAAGAAVAAAIVAVLVGWWAVNGPVPGAAPESAEPAAPKVAEPATPAQGEAAPAATTAMSGETTGAAPAPATAAPAVPAEGARFDVLRVTPEGGLTLAGKAAPGATVEVLLDGAPLDTVHADANGDFVLLATTVAPSASARVLSVKVTGADGVTRDLAETLTVAPSPVALAQAATAAGAAPAVVAEQVAAAETLAAKPLVTDGAGAEVLAGASDVLVIDTLAFGADGAIEISGRGAPAGVVLRAYVDSAEAGLVQAGNEGAWRMQLPKTAPGRHELRIDAIDAAGKVVARAATGFDAAAPETLAAAAGAASAKAVGAGGAGAAAPRVVTIAPGNTLWAIARDTYGDPYLYVKLFEANRDQIRDPDLIYPGQVFTLPE</sequence>
<evidence type="ECO:0000256" key="1">
    <source>
        <dbReference type="SAM" id="MobiDB-lite"/>
    </source>
</evidence>
<name>A0A3S3MRP2_9RHOB</name>
<dbReference type="InterPro" id="IPR018392">
    <property type="entry name" value="LysM"/>
</dbReference>
<dbReference type="CDD" id="cd00118">
    <property type="entry name" value="LysM"/>
    <property type="match status" value="1"/>
</dbReference>
<dbReference type="Proteomes" id="UP000288071">
    <property type="component" value="Unassembled WGS sequence"/>
</dbReference>
<feature type="domain" description="LysM" evidence="3">
    <location>
        <begin position="342"/>
        <end position="391"/>
    </location>
</feature>
<keyword evidence="5" id="KW-1185">Reference proteome</keyword>
<gene>
    <name evidence="4" type="ORF">EOW66_04330</name>
</gene>
<reference evidence="4" key="1">
    <citation type="submission" date="2019-01" db="EMBL/GenBank/DDBJ databases">
        <title>Sinorhodobacter populi sp. nov. isolated from the symptomatic bark tissue of Populus euramericana canker.</title>
        <authorList>
            <person name="Xu G."/>
        </authorList>
    </citation>
    <scope>NUCLEOTIDE SEQUENCE [LARGE SCALE GENOMIC DNA]</scope>
    <source>
        <strain evidence="4">CGMCC 1.12963</strain>
    </source>
</reference>
<proteinExistence type="predicted"/>
<feature type="region of interest" description="Disordered" evidence="1">
    <location>
        <begin position="44"/>
        <end position="88"/>
    </location>
</feature>
<dbReference type="InterPro" id="IPR052196">
    <property type="entry name" value="Bact_Kbp"/>
</dbReference>
<accession>A0A3S3MRP2</accession>
<dbReference type="Pfam" id="PF01476">
    <property type="entry name" value="LysM"/>
    <property type="match status" value="1"/>
</dbReference>
<evidence type="ECO:0000313" key="5">
    <source>
        <dbReference type="Proteomes" id="UP000288071"/>
    </source>
</evidence>
<feature type="transmembrane region" description="Helical" evidence="2">
    <location>
        <begin position="12"/>
        <end position="37"/>
    </location>
</feature>
<dbReference type="Gene3D" id="3.10.350.10">
    <property type="entry name" value="LysM domain"/>
    <property type="match status" value="1"/>
</dbReference>
<dbReference type="AlphaFoldDB" id="A0A3S3MRP2"/>
<dbReference type="EMBL" id="SAVA01000002">
    <property type="protein sequence ID" value="RWR53851.1"/>
    <property type="molecule type" value="Genomic_DNA"/>
</dbReference>
<evidence type="ECO:0000256" key="2">
    <source>
        <dbReference type="SAM" id="Phobius"/>
    </source>
</evidence>
<keyword evidence="2" id="KW-0472">Membrane</keyword>
<keyword evidence="2" id="KW-1133">Transmembrane helix</keyword>
<organism evidence="4 5">
    <name type="scientific">Paenirhodobacter huangdaonensis</name>
    <dbReference type="NCBI Taxonomy" id="2501515"/>
    <lineage>
        <taxon>Bacteria</taxon>
        <taxon>Pseudomonadati</taxon>
        <taxon>Pseudomonadota</taxon>
        <taxon>Alphaproteobacteria</taxon>
        <taxon>Rhodobacterales</taxon>
        <taxon>Rhodobacter group</taxon>
        <taxon>Paenirhodobacter</taxon>
    </lineage>
</organism>
<dbReference type="PANTHER" id="PTHR34700">
    <property type="entry name" value="POTASSIUM BINDING PROTEIN KBP"/>
    <property type="match status" value="1"/>
</dbReference>
<dbReference type="InterPro" id="IPR036779">
    <property type="entry name" value="LysM_dom_sf"/>
</dbReference>
<reference evidence="4" key="2">
    <citation type="submission" date="2019-01" db="EMBL/GenBank/DDBJ databases">
        <authorList>
            <person name="Li Y."/>
        </authorList>
    </citation>
    <scope>NUCLEOTIDE SEQUENCE [LARGE SCALE GENOMIC DNA]</scope>
    <source>
        <strain evidence="4">CGMCC 1.12963</strain>
    </source>
</reference>
<dbReference type="PROSITE" id="PS51782">
    <property type="entry name" value="LYSM"/>
    <property type="match status" value="1"/>
</dbReference>
<protein>
    <submittedName>
        <fullName evidence="4">LysM peptidoglycan-binding domain-containing protein</fullName>
    </submittedName>
</protein>
<comment type="caution">
    <text evidence="4">The sequence shown here is derived from an EMBL/GenBank/DDBJ whole genome shotgun (WGS) entry which is preliminary data.</text>
</comment>
<dbReference type="RefSeq" id="WP_128155119.1">
    <property type="nucleotide sequence ID" value="NZ_JBHSOM010000016.1"/>
</dbReference>